<reference evidence="2 3" key="1">
    <citation type="submission" date="2015-04" db="EMBL/GenBank/DDBJ databases">
        <title>Complete genome sequence of Schizopora paradoxa KUC8140, a cosmopolitan wood degrader in East Asia.</title>
        <authorList>
            <consortium name="DOE Joint Genome Institute"/>
            <person name="Min B."/>
            <person name="Park H."/>
            <person name="Jang Y."/>
            <person name="Kim J.-J."/>
            <person name="Kim K.H."/>
            <person name="Pangilinan J."/>
            <person name="Lipzen A."/>
            <person name="Riley R."/>
            <person name="Grigoriev I.V."/>
            <person name="Spatafora J.W."/>
            <person name="Choi I.-G."/>
        </authorList>
    </citation>
    <scope>NUCLEOTIDE SEQUENCE [LARGE SCALE GENOMIC DNA]</scope>
    <source>
        <strain evidence="2 3">KUC8140</strain>
    </source>
</reference>
<organism evidence="2 3">
    <name type="scientific">Schizopora paradoxa</name>
    <dbReference type="NCBI Taxonomy" id="27342"/>
    <lineage>
        <taxon>Eukaryota</taxon>
        <taxon>Fungi</taxon>
        <taxon>Dikarya</taxon>
        <taxon>Basidiomycota</taxon>
        <taxon>Agaricomycotina</taxon>
        <taxon>Agaricomycetes</taxon>
        <taxon>Hymenochaetales</taxon>
        <taxon>Schizoporaceae</taxon>
        <taxon>Schizopora</taxon>
    </lineage>
</organism>
<proteinExistence type="predicted"/>
<protein>
    <submittedName>
        <fullName evidence="2">Uncharacterized protein</fullName>
    </submittedName>
</protein>
<feature type="transmembrane region" description="Helical" evidence="1">
    <location>
        <begin position="134"/>
        <end position="155"/>
    </location>
</feature>
<gene>
    <name evidence="2" type="ORF">SCHPADRAFT_905588</name>
</gene>
<feature type="transmembrane region" description="Helical" evidence="1">
    <location>
        <begin position="43"/>
        <end position="63"/>
    </location>
</feature>
<evidence type="ECO:0000313" key="3">
    <source>
        <dbReference type="Proteomes" id="UP000053477"/>
    </source>
</evidence>
<dbReference type="Proteomes" id="UP000053477">
    <property type="component" value="Unassembled WGS sequence"/>
</dbReference>
<accession>A0A0H2RIX5</accession>
<keyword evidence="1" id="KW-0472">Membrane</keyword>
<name>A0A0H2RIX5_9AGAM</name>
<keyword evidence="1" id="KW-0812">Transmembrane</keyword>
<dbReference type="AlphaFoldDB" id="A0A0H2RIX5"/>
<dbReference type="InParanoid" id="A0A0H2RIX5"/>
<sequence>MLEPDLIAHADLQQLIHNTILFVKSATALSFQHISASESAGGAAYQVLFAIAIVFTCVLLLEVPRDSTIARRIKHLFSSTVEPNIAPRLYAVKPGYETLLSVARVAHWLLRRTMWFTWTSICWTLRILKTVFHIVAYLYYVSFLLQLCLGVALWYSEGRVAFLERLRTVLGVSKPLLVKLLGSVASVKNPSDVA</sequence>
<keyword evidence="1" id="KW-1133">Transmembrane helix</keyword>
<dbReference type="EMBL" id="KQ085989">
    <property type="protein sequence ID" value="KLO11915.1"/>
    <property type="molecule type" value="Genomic_DNA"/>
</dbReference>
<keyword evidence="3" id="KW-1185">Reference proteome</keyword>
<evidence type="ECO:0000256" key="1">
    <source>
        <dbReference type="SAM" id="Phobius"/>
    </source>
</evidence>
<evidence type="ECO:0000313" key="2">
    <source>
        <dbReference type="EMBL" id="KLO11915.1"/>
    </source>
</evidence>